<evidence type="ECO:0000256" key="1">
    <source>
        <dbReference type="SAM" id="Phobius"/>
    </source>
</evidence>
<evidence type="ECO:0000313" key="2">
    <source>
        <dbReference type="EMBL" id="KAI1692695.1"/>
    </source>
</evidence>
<keyword evidence="1" id="KW-0812">Transmembrane</keyword>
<protein>
    <submittedName>
        <fullName evidence="2">Uncharacterized protein</fullName>
    </submittedName>
</protein>
<organism evidence="2 3">
    <name type="scientific">Ditylenchus destructor</name>
    <dbReference type="NCBI Taxonomy" id="166010"/>
    <lineage>
        <taxon>Eukaryota</taxon>
        <taxon>Metazoa</taxon>
        <taxon>Ecdysozoa</taxon>
        <taxon>Nematoda</taxon>
        <taxon>Chromadorea</taxon>
        <taxon>Rhabditida</taxon>
        <taxon>Tylenchina</taxon>
        <taxon>Tylenchomorpha</taxon>
        <taxon>Sphaerularioidea</taxon>
        <taxon>Anguinidae</taxon>
        <taxon>Anguininae</taxon>
        <taxon>Ditylenchus</taxon>
    </lineage>
</organism>
<dbReference type="AlphaFoldDB" id="A0AAD4MJM5"/>
<keyword evidence="1" id="KW-1133">Transmembrane helix</keyword>
<comment type="caution">
    <text evidence="2">The sequence shown here is derived from an EMBL/GenBank/DDBJ whole genome shotgun (WGS) entry which is preliminary data.</text>
</comment>
<evidence type="ECO:0000313" key="3">
    <source>
        <dbReference type="Proteomes" id="UP001201812"/>
    </source>
</evidence>
<dbReference type="EMBL" id="JAKKPZ010000728">
    <property type="protein sequence ID" value="KAI1692695.1"/>
    <property type="molecule type" value="Genomic_DNA"/>
</dbReference>
<feature type="transmembrane region" description="Helical" evidence="1">
    <location>
        <begin position="165"/>
        <end position="187"/>
    </location>
</feature>
<reference evidence="2" key="1">
    <citation type="submission" date="2022-01" db="EMBL/GenBank/DDBJ databases">
        <title>Genome Sequence Resource for Two Populations of Ditylenchus destructor, the Migratory Endoparasitic Phytonematode.</title>
        <authorList>
            <person name="Zhang H."/>
            <person name="Lin R."/>
            <person name="Xie B."/>
        </authorList>
    </citation>
    <scope>NUCLEOTIDE SEQUENCE</scope>
    <source>
        <strain evidence="2">BazhouSP</strain>
    </source>
</reference>
<feature type="transmembrane region" description="Helical" evidence="1">
    <location>
        <begin position="84"/>
        <end position="108"/>
    </location>
</feature>
<gene>
    <name evidence="2" type="ORF">DdX_21108</name>
</gene>
<accession>A0AAD4MJM5</accession>
<keyword evidence="3" id="KW-1185">Reference proteome</keyword>
<name>A0AAD4MJM5_9BILA</name>
<proteinExistence type="predicted"/>
<feature type="transmembrane region" description="Helical" evidence="1">
    <location>
        <begin position="55"/>
        <end position="78"/>
    </location>
</feature>
<feature type="transmembrane region" description="Helical" evidence="1">
    <location>
        <begin position="120"/>
        <end position="145"/>
    </location>
</feature>
<sequence length="218" mass="24534">MSPAAMLPVKIDLGRQEEDKKAILDDHISMVPCEKPDSYYRTLFGKVHVETAARYIAIALLIFQVAALFYANLFRIAYKLPSPSLGTIVLEVAMNVINVTVLVCVLVAQKKRIARLYWPFLIHKGLFIAIFCALALVLAALLIYLQLGGEFFSRSRVRPTHTAAFSAMLVAIGIGMSLLCWMEMVVYKAYKYMINDQNGNTGYKQYQNQLFSEDPVKV</sequence>
<dbReference type="Proteomes" id="UP001201812">
    <property type="component" value="Unassembled WGS sequence"/>
</dbReference>
<keyword evidence="1" id="KW-0472">Membrane</keyword>